<dbReference type="SUPFAM" id="SSF81383">
    <property type="entry name" value="F-box domain"/>
    <property type="match status" value="1"/>
</dbReference>
<dbReference type="Pfam" id="PF12937">
    <property type="entry name" value="F-box-like"/>
    <property type="match status" value="1"/>
</dbReference>
<proteinExistence type="predicted"/>
<organism evidence="2 3">
    <name type="scientific">Tulasnella calospora MUT 4182</name>
    <dbReference type="NCBI Taxonomy" id="1051891"/>
    <lineage>
        <taxon>Eukaryota</taxon>
        <taxon>Fungi</taxon>
        <taxon>Dikarya</taxon>
        <taxon>Basidiomycota</taxon>
        <taxon>Agaricomycotina</taxon>
        <taxon>Agaricomycetes</taxon>
        <taxon>Cantharellales</taxon>
        <taxon>Tulasnellaceae</taxon>
        <taxon>Tulasnella</taxon>
    </lineage>
</organism>
<dbReference type="HOGENOM" id="CLU_034965_0_0_1"/>
<dbReference type="OrthoDB" id="3365698at2759"/>
<dbReference type="EMBL" id="KN823021">
    <property type="protein sequence ID" value="KIO26645.1"/>
    <property type="molecule type" value="Genomic_DNA"/>
</dbReference>
<gene>
    <name evidence="2" type="ORF">M407DRAFT_24089</name>
</gene>
<reference evidence="2 3" key="1">
    <citation type="submission" date="2014-04" db="EMBL/GenBank/DDBJ databases">
        <authorList>
            <consortium name="DOE Joint Genome Institute"/>
            <person name="Kuo A."/>
            <person name="Girlanda M."/>
            <person name="Perotto S."/>
            <person name="Kohler A."/>
            <person name="Nagy L.G."/>
            <person name="Floudas D."/>
            <person name="Copeland A."/>
            <person name="Barry K.W."/>
            <person name="Cichocki N."/>
            <person name="Veneault-Fourrey C."/>
            <person name="LaButti K."/>
            <person name="Lindquist E.A."/>
            <person name="Lipzen A."/>
            <person name="Lundell T."/>
            <person name="Morin E."/>
            <person name="Murat C."/>
            <person name="Sun H."/>
            <person name="Tunlid A."/>
            <person name="Henrissat B."/>
            <person name="Grigoriev I.V."/>
            <person name="Hibbett D.S."/>
            <person name="Martin F."/>
            <person name="Nordberg H.P."/>
            <person name="Cantor M.N."/>
            <person name="Hua S.X."/>
        </authorList>
    </citation>
    <scope>NUCLEOTIDE SEQUENCE [LARGE SCALE GENOMIC DNA]</scope>
    <source>
        <strain evidence="2 3">MUT 4182</strain>
    </source>
</reference>
<evidence type="ECO:0000259" key="1">
    <source>
        <dbReference type="PROSITE" id="PS50181"/>
    </source>
</evidence>
<protein>
    <recommendedName>
        <fullName evidence="1">F-box domain-containing protein</fullName>
    </recommendedName>
</protein>
<dbReference type="InterPro" id="IPR036047">
    <property type="entry name" value="F-box-like_dom_sf"/>
</dbReference>
<dbReference type="SUPFAM" id="SSF52047">
    <property type="entry name" value="RNI-like"/>
    <property type="match status" value="1"/>
</dbReference>
<dbReference type="InterPro" id="IPR001810">
    <property type="entry name" value="F-box_dom"/>
</dbReference>
<dbReference type="InterPro" id="IPR032675">
    <property type="entry name" value="LRR_dom_sf"/>
</dbReference>
<reference evidence="3" key="2">
    <citation type="submission" date="2015-01" db="EMBL/GenBank/DDBJ databases">
        <title>Evolutionary Origins and Diversification of the Mycorrhizal Mutualists.</title>
        <authorList>
            <consortium name="DOE Joint Genome Institute"/>
            <consortium name="Mycorrhizal Genomics Consortium"/>
            <person name="Kohler A."/>
            <person name="Kuo A."/>
            <person name="Nagy L.G."/>
            <person name="Floudas D."/>
            <person name="Copeland A."/>
            <person name="Barry K.W."/>
            <person name="Cichocki N."/>
            <person name="Veneault-Fourrey C."/>
            <person name="LaButti K."/>
            <person name="Lindquist E.A."/>
            <person name="Lipzen A."/>
            <person name="Lundell T."/>
            <person name="Morin E."/>
            <person name="Murat C."/>
            <person name="Riley R."/>
            <person name="Ohm R."/>
            <person name="Sun H."/>
            <person name="Tunlid A."/>
            <person name="Henrissat B."/>
            <person name="Grigoriev I.V."/>
            <person name="Hibbett D.S."/>
            <person name="Martin F."/>
        </authorList>
    </citation>
    <scope>NUCLEOTIDE SEQUENCE [LARGE SCALE GENOMIC DNA]</scope>
    <source>
        <strain evidence="3">MUT 4182</strain>
    </source>
</reference>
<dbReference type="AlphaFoldDB" id="A0A0C3Q9F7"/>
<keyword evidence="3" id="KW-1185">Reference proteome</keyword>
<dbReference type="Proteomes" id="UP000054248">
    <property type="component" value="Unassembled WGS sequence"/>
</dbReference>
<feature type="domain" description="F-box" evidence="1">
    <location>
        <begin position="7"/>
        <end position="59"/>
    </location>
</feature>
<dbReference type="PROSITE" id="PS50181">
    <property type="entry name" value="FBOX"/>
    <property type="match status" value="1"/>
</dbReference>
<accession>A0A0C3Q9F7</accession>
<name>A0A0C3Q9F7_9AGAM</name>
<evidence type="ECO:0000313" key="3">
    <source>
        <dbReference type="Proteomes" id="UP000054248"/>
    </source>
</evidence>
<dbReference type="Gene3D" id="3.80.10.10">
    <property type="entry name" value="Ribonuclease Inhibitor"/>
    <property type="match status" value="1"/>
</dbReference>
<sequence>MDTSSCHSPIRQLPPEILVEIVRHSVLQETRLRDLARLSLVCKRWSIVIGDAAVLWGTINAAEGLSAVRKALEMAKGTPLDISFDEITANITRKDFFESIGERIAQWRSFVLDFTSGDWKFNLKDLKNGEAPNLKTLHLSGGRGAEKSGDVITLFGGQSGLPKLMHVTLVNIPINLAPLQLCGLRSLNLEETWAISSTDIMNIIINSPNIESMCLRWLESLAGEVPSKQVFSRPGSFGNPSIQLPSLLHLSLEYIPVSFLNLLLSTIAAPQLQKFEVDCELKEPRDAQLLLAGLHHHIPIMTRLVANAQTFKVEVSFVAYYHIQIGGLDITLSMEELPFRHSQETLDWVFTHLGKPVKDIAFHLYVDDGDFKLAHLEWLARRITVIRLMLYSDAYTGTDLEKIIPFLSQPTSSAPVTWLFPQVEILETNLGWENGYADIVEMIRSRHSAEDGKDGVAAPVPFREIWLSFGRYRSPPPVNMEFLQEVQKVAKGADVYWEDEKLT</sequence>
<evidence type="ECO:0000313" key="2">
    <source>
        <dbReference type="EMBL" id="KIO26645.1"/>
    </source>
</evidence>